<evidence type="ECO:0000256" key="5">
    <source>
        <dbReference type="SAM" id="MobiDB-lite"/>
    </source>
</evidence>
<evidence type="ECO:0000313" key="8">
    <source>
        <dbReference type="Proteomes" id="UP001620626"/>
    </source>
</evidence>
<sequence>MRMNESDRWVSNNLQRQKELLEKQRQRKLQANLSCAISTTNNQWNFSVDGTQIVPSSSAGAEALQRAQTFGGGEVFSSAVSSQSQPPNERANQSRGSLYSFMSSPSPAILQSTISSNNNNNNNPFGSAINGNSSANEPTIITVKGITPPQSRRQSASIDGDGTAKKLSRENAPLKKPILTVERLEPVSSSFCCSEGEEEEKGFRVLSINNDEVAQISPSSTTVLASKRPSWNVDGEDDEGSIPTEILNEEPQETLDLNDNLEQFVMEPTRKNYTLKCRITRDKRGMDKGMYPIYYLHLEKNDGRRTFLLAARKRKKSTTANYLISIDPTDLRRNGRSFIAKVRSNAVGTMFTIFDNGESPKKSSAIGDSVRRELAAVIYETNVLGLKGPRKMTIIIPGIYVDQKNNYIRPLSVRPISEKDSILERYKTNRLEEMVVLINKQPVWNEDSQSYVLNFHGRVTQASVKNFQIVHSMHAQSYDGRQQQQNSMAADPNEYVIMQFGRIDNESFTMDVRYPLSPVQAFGIAMSSFHGKLACE</sequence>
<name>A0ABD2M6V4_9BILA</name>
<feature type="domain" description="Tubby C-terminal" evidence="6">
    <location>
        <begin position="266"/>
        <end position="530"/>
    </location>
</feature>
<dbReference type="InterPro" id="IPR018066">
    <property type="entry name" value="Tubby_C_CS"/>
</dbReference>
<comment type="caution">
    <text evidence="7">The sequence shown here is derived from an EMBL/GenBank/DDBJ whole genome shotgun (WGS) entry which is preliminary data.</text>
</comment>
<dbReference type="Proteomes" id="UP001620626">
    <property type="component" value="Unassembled WGS sequence"/>
</dbReference>
<comment type="similarity">
    <text evidence="2 4">Belongs to the TUB family.</text>
</comment>
<comment type="subcellular location">
    <subcellularLocation>
        <location evidence="1">Cytoplasm</location>
    </subcellularLocation>
</comment>
<evidence type="ECO:0000313" key="7">
    <source>
        <dbReference type="EMBL" id="KAL3123255.1"/>
    </source>
</evidence>
<dbReference type="EMBL" id="JBICBT010000106">
    <property type="protein sequence ID" value="KAL3123255.1"/>
    <property type="molecule type" value="Genomic_DNA"/>
</dbReference>
<dbReference type="Pfam" id="PF01167">
    <property type="entry name" value="Tub"/>
    <property type="match status" value="1"/>
</dbReference>
<organism evidence="7 8">
    <name type="scientific">Heterodera trifolii</name>
    <dbReference type="NCBI Taxonomy" id="157864"/>
    <lineage>
        <taxon>Eukaryota</taxon>
        <taxon>Metazoa</taxon>
        <taxon>Ecdysozoa</taxon>
        <taxon>Nematoda</taxon>
        <taxon>Chromadorea</taxon>
        <taxon>Rhabditida</taxon>
        <taxon>Tylenchina</taxon>
        <taxon>Tylenchomorpha</taxon>
        <taxon>Tylenchoidea</taxon>
        <taxon>Heteroderidae</taxon>
        <taxon>Heteroderinae</taxon>
        <taxon>Heterodera</taxon>
    </lineage>
</organism>
<feature type="compositionally biased region" description="Polar residues" evidence="5">
    <location>
        <begin position="129"/>
        <end position="139"/>
    </location>
</feature>
<dbReference type="Gene3D" id="3.20.90.10">
    <property type="entry name" value="Tubby Protein, Chain A"/>
    <property type="match status" value="1"/>
</dbReference>
<gene>
    <name evidence="7" type="ORF">niasHT_006798</name>
</gene>
<dbReference type="AlphaFoldDB" id="A0ABD2M6V4"/>
<dbReference type="GO" id="GO:0005737">
    <property type="term" value="C:cytoplasm"/>
    <property type="evidence" value="ECO:0007669"/>
    <property type="project" value="UniProtKB-SubCell"/>
</dbReference>
<dbReference type="PANTHER" id="PTHR16517:SF7">
    <property type="entry name" value="PROTEIN KING TUBBY"/>
    <property type="match status" value="1"/>
</dbReference>
<dbReference type="SUPFAM" id="SSF54518">
    <property type="entry name" value="Tubby C-terminal domain-like"/>
    <property type="match status" value="1"/>
</dbReference>
<dbReference type="PROSITE" id="PS01201">
    <property type="entry name" value="TUB_2"/>
    <property type="match status" value="1"/>
</dbReference>
<dbReference type="PROSITE" id="PS01200">
    <property type="entry name" value="TUB_1"/>
    <property type="match status" value="1"/>
</dbReference>
<feature type="compositionally biased region" description="Polar residues" evidence="5">
    <location>
        <begin position="78"/>
        <end position="116"/>
    </location>
</feature>
<keyword evidence="3" id="KW-0963">Cytoplasm</keyword>
<feature type="compositionally biased region" description="Polar residues" evidence="5">
    <location>
        <begin position="148"/>
        <end position="157"/>
    </location>
</feature>
<keyword evidence="8" id="KW-1185">Reference proteome</keyword>
<evidence type="ECO:0000256" key="2">
    <source>
        <dbReference type="ARBA" id="ARBA00007129"/>
    </source>
</evidence>
<dbReference type="PRINTS" id="PR01573">
    <property type="entry name" value="SUPERTUBBY"/>
</dbReference>
<dbReference type="InterPro" id="IPR000007">
    <property type="entry name" value="Tubby_C"/>
</dbReference>
<dbReference type="InterPro" id="IPR025659">
    <property type="entry name" value="Tubby-like_C"/>
</dbReference>
<evidence type="ECO:0000259" key="6">
    <source>
        <dbReference type="Pfam" id="PF01167"/>
    </source>
</evidence>
<protein>
    <recommendedName>
        <fullName evidence="4">Tubby-like protein</fullName>
    </recommendedName>
</protein>
<evidence type="ECO:0000256" key="4">
    <source>
        <dbReference type="RuleBase" id="RU361125"/>
    </source>
</evidence>
<evidence type="ECO:0000256" key="1">
    <source>
        <dbReference type="ARBA" id="ARBA00004496"/>
    </source>
</evidence>
<evidence type="ECO:0000256" key="3">
    <source>
        <dbReference type="ARBA" id="ARBA00022490"/>
    </source>
</evidence>
<feature type="compositionally biased region" description="Basic and acidic residues" evidence="5">
    <location>
        <begin position="162"/>
        <end position="171"/>
    </location>
</feature>
<proteinExistence type="inferred from homology"/>
<dbReference type="PANTHER" id="PTHR16517">
    <property type="entry name" value="TUBBY-RELATED"/>
    <property type="match status" value="1"/>
</dbReference>
<reference evidence="7 8" key="1">
    <citation type="submission" date="2024-10" db="EMBL/GenBank/DDBJ databases">
        <authorList>
            <person name="Kim D."/>
        </authorList>
    </citation>
    <scope>NUCLEOTIDE SEQUENCE [LARGE SCALE GENOMIC DNA]</scope>
    <source>
        <strain evidence="7">BH-2024</strain>
    </source>
</reference>
<accession>A0ABD2M6V4</accession>
<feature type="region of interest" description="Disordered" evidence="5">
    <location>
        <begin position="75"/>
        <end position="171"/>
    </location>
</feature>